<dbReference type="InterPro" id="IPR036383">
    <property type="entry name" value="TSP1_rpt_sf"/>
</dbReference>
<dbReference type="Proteomes" id="UP000053766">
    <property type="component" value="Unassembled WGS sequence"/>
</dbReference>
<evidence type="ECO:0000256" key="2">
    <source>
        <dbReference type="ARBA" id="ARBA00022737"/>
    </source>
</evidence>
<dbReference type="PROSITE" id="PS50092">
    <property type="entry name" value="TSP1"/>
    <property type="match status" value="1"/>
</dbReference>
<keyword evidence="5" id="KW-1185">Reference proteome</keyword>
<name>A0A0D8X6Q1_DICVI</name>
<dbReference type="SUPFAM" id="SSF82895">
    <property type="entry name" value="TSP-1 type 1 repeat"/>
    <property type="match status" value="1"/>
</dbReference>
<reference evidence="4 5" key="1">
    <citation type="submission" date="2013-11" db="EMBL/GenBank/DDBJ databases">
        <title>Draft genome of the bovine lungworm Dictyocaulus viviparus.</title>
        <authorList>
            <person name="Mitreva M."/>
        </authorList>
    </citation>
    <scope>NUCLEOTIDE SEQUENCE [LARGE SCALE GENOMIC DNA]</scope>
    <source>
        <strain evidence="4 5">HannoverDv2000</strain>
    </source>
</reference>
<dbReference type="InterPro" id="IPR010909">
    <property type="entry name" value="PLAC"/>
</dbReference>
<keyword evidence="2" id="KW-0677">Repeat</keyword>
<dbReference type="Pfam" id="PF19030">
    <property type="entry name" value="TSP1_ADAMTS"/>
    <property type="match status" value="1"/>
</dbReference>
<evidence type="ECO:0000259" key="3">
    <source>
        <dbReference type="PROSITE" id="PS50900"/>
    </source>
</evidence>
<accession>A0A0D8X6Q1</accession>
<gene>
    <name evidence="4" type="ORF">DICVIV_13889</name>
</gene>
<evidence type="ECO:0000313" key="4">
    <source>
        <dbReference type="EMBL" id="KJH40178.1"/>
    </source>
</evidence>
<dbReference type="STRING" id="29172.A0A0D8X6Q1"/>
<dbReference type="PROSITE" id="PS50900">
    <property type="entry name" value="PLAC"/>
    <property type="match status" value="1"/>
</dbReference>
<dbReference type="InterPro" id="IPR000884">
    <property type="entry name" value="TSP1_rpt"/>
</dbReference>
<sequence length="193" mass="21656">MARISAICQMNYFVVFCECKAEWHASDWGSCSSNCGTGGVQLRLLSCVWTITRLPAGRNCEGRRPPAARSCPHADSLPPCRPTALPLQQDESCEDNSRYCDIIKLRLLSCVWTITRLPAGRNCEGRRPPAARSCPHADSLPPCRPTALPLQQDESCEDNSRYCDIIKVFHSCDSEEVRQKCCATCKYVDNRRR</sequence>
<dbReference type="EMBL" id="KN717635">
    <property type="protein sequence ID" value="KJH40178.1"/>
    <property type="molecule type" value="Genomic_DNA"/>
</dbReference>
<protein>
    <recommendedName>
        <fullName evidence="3">PLAC domain-containing protein</fullName>
    </recommendedName>
</protein>
<proteinExistence type="predicted"/>
<keyword evidence="1" id="KW-0732">Signal</keyword>
<reference evidence="5" key="2">
    <citation type="journal article" date="2016" name="Sci. Rep.">
        <title>Dictyocaulus viviparus genome, variome and transcriptome elucidate lungworm biology and support future intervention.</title>
        <authorList>
            <person name="McNulty S.N."/>
            <person name="Strube C."/>
            <person name="Rosa B.A."/>
            <person name="Martin J.C."/>
            <person name="Tyagi R."/>
            <person name="Choi Y.J."/>
            <person name="Wang Q."/>
            <person name="Hallsworth Pepin K."/>
            <person name="Zhang X."/>
            <person name="Ozersky P."/>
            <person name="Wilson R.K."/>
            <person name="Sternberg P.W."/>
            <person name="Gasser R.B."/>
            <person name="Mitreva M."/>
        </authorList>
    </citation>
    <scope>NUCLEOTIDE SEQUENCE [LARGE SCALE GENOMIC DNA]</scope>
    <source>
        <strain evidence="5">HannoverDv2000</strain>
    </source>
</reference>
<organism evidence="4 5">
    <name type="scientific">Dictyocaulus viviparus</name>
    <name type="common">Bovine lungworm</name>
    <dbReference type="NCBI Taxonomy" id="29172"/>
    <lineage>
        <taxon>Eukaryota</taxon>
        <taxon>Metazoa</taxon>
        <taxon>Ecdysozoa</taxon>
        <taxon>Nematoda</taxon>
        <taxon>Chromadorea</taxon>
        <taxon>Rhabditida</taxon>
        <taxon>Rhabditina</taxon>
        <taxon>Rhabditomorpha</taxon>
        <taxon>Strongyloidea</taxon>
        <taxon>Metastrongylidae</taxon>
        <taxon>Dictyocaulus</taxon>
    </lineage>
</organism>
<feature type="domain" description="PLAC" evidence="3">
    <location>
        <begin position="152"/>
        <end position="189"/>
    </location>
</feature>
<evidence type="ECO:0000256" key="1">
    <source>
        <dbReference type="ARBA" id="ARBA00022729"/>
    </source>
</evidence>
<dbReference type="OrthoDB" id="5855429at2759"/>
<evidence type="ECO:0000313" key="5">
    <source>
        <dbReference type="Proteomes" id="UP000053766"/>
    </source>
</evidence>
<dbReference type="AlphaFoldDB" id="A0A0D8X6Q1"/>